<reference evidence="2 3" key="2">
    <citation type="submission" date="2019-04" db="EMBL/GenBank/DDBJ databases">
        <title>The genome sequence of big-headed turtle.</title>
        <authorList>
            <person name="Gong S."/>
        </authorList>
    </citation>
    <scope>NUCLEOTIDE SEQUENCE [LARGE SCALE GENOMIC DNA]</scope>
    <source>
        <strain evidence="2">DO16091913</strain>
        <tissue evidence="2">Muscle</tissue>
    </source>
</reference>
<feature type="signal peptide" evidence="1">
    <location>
        <begin position="1"/>
        <end position="31"/>
    </location>
</feature>
<evidence type="ECO:0000256" key="1">
    <source>
        <dbReference type="SAM" id="SignalP"/>
    </source>
</evidence>
<keyword evidence="3" id="KW-1185">Reference proteome</keyword>
<protein>
    <submittedName>
        <fullName evidence="2">ARL14 effector protein-like</fullName>
    </submittedName>
</protein>
<comment type="caution">
    <text evidence="2">The sequence shown here is derived from an EMBL/GenBank/DDBJ whole genome shotgun (WGS) entry which is preliminary data.</text>
</comment>
<reference evidence="2 3" key="1">
    <citation type="submission" date="2019-04" db="EMBL/GenBank/DDBJ databases">
        <title>Draft genome of the big-headed turtle Platysternon megacephalum.</title>
        <authorList>
            <person name="Gong S."/>
        </authorList>
    </citation>
    <scope>NUCLEOTIDE SEQUENCE [LARGE SCALE GENOMIC DNA]</scope>
    <source>
        <strain evidence="2">DO16091913</strain>
        <tissue evidence="2">Muscle</tissue>
    </source>
</reference>
<dbReference type="AlphaFoldDB" id="A0A4D9EMY6"/>
<keyword evidence="1" id="KW-0732">Signal</keyword>
<feature type="chain" id="PRO_5020036766" evidence="1">
    <location>
        <begin position="32"/>
        <end position="108"/>
    </location>
</feature>
<sequence length="108" mass="12523">MPKHTRRNHQLHSLFDIHMQLLLVITGRVCAFLGQPPSLDTLDFLAFPSNIISSVRMSILNLLFLVRKKNPLKDETELIQTTATLIVKICIARWSWWGVVLFLKRQDN</sequence>
<dbReference type="EMBL" id="QXTE01000018">
    <property type="protein sequence ID" value="TFK12781.1"/>
    <property type="molecule type" value="Genomic_DNA"/>
</dbReference>
<name>A0A4D9EMY6_9SAUR</name>
<evidence type="ECO:0000313" key="3">
    <source>
        <dbReference type="Proteomes" id="UP000297703"/>
    </source>
</evidence>
<proteinExistence type="predicted"/>
<gene>
    <name evidence="2" type="ORF">DR999_PMT03607</name>
</gene>
<evidence type="ECO:0000313" key="2">
    <source>
        <dbReference type="EMBL" id="TFK12781.1"/>
    </source>
</evidence>
<accession>A0A4D9EMY6</accession>
<organism evidence="2 3">
    <name type="scientific">Platysternon megacephalum</name>
    <name type="common">big-headed turtle</name>
    <dbReference type="NCBI Taxonomy" id="55544"/>
    <lineage>
        <taxon>Eukaryota</taxon>
        <taxon>Metazoa</taxon>
        <taxon>Chordata</taxon>
        <taxon>Craniata</taxon>
        <taxon>Vertebrata</taxon>
        <taxon>Euteleostomi</taxon>
        <taxon>Archelosauria</taxon>
        <taxon>Testudinata</taxon>
        <taxon>Testudines</taxon>
        <taxon>Cryptodira</taxon>
        <taxon>Durocryptodira</taxon>
        <taxon>Testudinoidea</taxon>
        <taxon>Platysternidae</taxon>
        <taxon>Platysternon</taxon>
    </lineage>
</organism>
<dbReference type="Proteomes" id="UP000297703">
    <property type="component" value="Unassembled WGS sequence"/>
</dbReference>